<organism evidence="3 4">
    <name type="scientific">Lactiplantibacillus brownii</name>
    <dbReference type="NCBI Taxonomy" id="3069269"/>
    <lineage>
        <taxon>Bacteria</taxon>
        <taxon>Bacillati</taxon>
        <taxon>Bacillota</taxon>
        <taxon>Bacilli</taxon>
        <taxon>Lactobacillales</taxon>
        <taxon>Lactobacillaceae</taxon>
        <taxon>Lactiplantibacillus</taxon>
    </lineage>
</organism>
<evidence type="ECO:0000259" key="2">
    <source>
        <dbReference type="Pfam" id="PF00561"/>
    </source>
</evidence>
<accession>A0ABU1AER0</accession>
<evidence type="ECO:0000256" key="1">
    <source>
        <dbReference type="ARBA" id="ARBA00022801"/>
    </source>
</evidence>
<evidence type="ECO:0000313" key="4">
    <source>
        <dbReference type="Proteomes" id="UP001227831"/>
    </source>
</evidence>
<gene>
    <name evidence="3" type="ORF">RA086_13975</name>
</gene>
<dbReference type="EMBL" id="JAVCWF010000001">
    <property type="protein sequence ID" value="MDQ7938718.1"/>
    <property type="molecule type" value="Genomic_DNA"/>
</dbReference>
<reference evidence="3 4" key="1">
    <citation type="journal article" date="2023" name="Int. J. Syst. Evol. Microbiol.">
        <title>Lactiplantibacillus brownii sp. nov., a novel psychrotolerant species isolated from sauerkraut.</title>
        <authorList>
            <person name="Heng Y.C."/>
            <person name="Silvaraju S."/>
            <person name="Lee J.K.Y."/>
            <person name="Kittelmann S."/>
        </authorList>
    </citation>
    <scope>NUCLEOTIDE SEQUENCE [LARGE SCALE GENOMIC DNA]</scope>
    <source>
        <strain evidence="3 4">WILCCON 0030</strain>
    </source>
</reference>
<dbReference type="RefSeq" id="WP_308704377.1">
    <property type="nucleotide sequence ID" value="NZ_AP027463.1"/>
</dbReference>
<sequence length="261" mass="29159">MRFTTSDGVRLTYDDIGQGQPILIMTGYAGFKEIWRAQVATLVAQGYRVINLDRRNHGHSQTTVKGLRMSRQGKDVAELLAALNLTNVDLMGNSMGAATIWAYCSLYGDGLIRKIISVDQSPKMITDVTWPYGMLDLTWDNFPQAAEAMYQVHTTYKHIDDETYRAVKAAQGTTVFDYVLNRPLLYDHAFQDWRDVIAQVTVPVLFIAGEKSPFWSADHAAASAKLAPQGQAFVMPESGHIVMAEQTEKFNQVMLKFLAAD</sequence>
<dbReference type="Proteomes" id="UP001227831">
    <property type="component" value="Unassembled WGS sequence"/>
</dbReference>
<keyword evidence="1 3" id="KW-0378">Hydrolase</keyword>
<keyword evidence="4" id="KW-1185">Reference proteome</keyword>
<name>A0ABU1AER0_9LACO</name>
<dbReference type="SUPFAM" id="SSF53474">
    <property type="entry name" value="alpha/beta-Hydrolases"/>
    <property type="match status" value="1"/>
</dbReference>
<dbReference type="InterPro" id="IPR029058">
    <property type="entry name" value="AB_hydrolase_fold"/>
</dbReference>
<dbReference type="PANTHER" id="PTHR46118">
    <property type="entry name" value="PROTEIN ABHD11"/>
    <property type="match status" value="1"/>
</dbReference>
<dbReference type="Gene3D" id="3.40.50.1820">
    <property type="entry name" value="alpha/beta hydrolase"/>
    <property type="match status" value="1"/>
</dbReference>
<proteinExistence type="predicted"/>
<dbReference type="PANTHER" id="PTHR46118:SF4">
    <property type="entry name" value="PROTEIN ABHD11"/>
    <property type="match status" value="1"/>
</dbReference>
<comment type="caution">
    <text evidence="3">The sequence shown here is derived from an EMBL/GenBank/DDBJ whole genome shotgun (WGS) entry which is preliminary data.</text>
</comment>
<protein>
    <submittedName>
        <fullName evidence="3">Alpha/beta hydrolase</fullName>
    </submittedName>
</protein>
<feature type="domain" description="AB hydrolase-1" evidence="2">
    <location>
        <begin position="21"/>
        <end position="244"/>
    </location>
</feature>
<dbReference type="InterPro" id="IPR000073">
    <property type="entry name" value="AB_hydrolase_1"/>
</dbReference>
<dbReference type="GO" id="GO:0016787">
    <property type="term" value="F:hydrolase activity"/>
    <property type="evidence" value="ECO:0007669"/>
    <property type="project" value="UniProtKB-KW"/>
</dbReference>
<evidence type="ECO:0000313" key="3">
    <source>
        <dbReference type="EMBL" id="MDQ7938718.1"/>
    </source>
</evidence>
<dbReference type="Pfam" id="PF00561">
    <property type="entry name" value="Abhydrolase_1"/>
    <property type="match status" value="1"/>
</dbReference>